<evidence type="ECO:0000313" key="1">
    <source>
        <dbReference type="EMBL" id="KAJ8677646.1"/>
    </source>
</evidence>
<organism evidence="1 2">
    <name type="scientific">Eretmocerus hayati</name>
    <dbReference type="NCBI Taxonomy" id="131215"/>
    <lineage>
        <taxon>Eukaryota</taxon>
        <taxon>Metazoa</taxon>
        <taxon>Ecdysozoa</taxon>
        <taxon>Arthropoda</taxon>
        <taxon>Hexapoda</taxon>
        <taxon>Insecta</taxon>
        <taxon>Pterygota</taxon>
        <taxon>Neoptera</taxon>
        <taxon>Endopterygota</taxon>
        <taxon>Hymenoptera</taxon>
        <taxon>Apocrita</taxon>
        <taxon>Proctotrupomorpha</taxon>
        <taxon>Chalcidoidea</taxon>
        <taxon>Aphelinidae</taxon>
        <taxon>Aphelininae</taxon>
        <taxon>Eretmocerus</taxon>
    </lineage>
</organism>
<sequence length="128" mass="14474">MRDHGASLRWRFRPFTKLSLLQVSERVLARQAATCHRWRKLGELGAGRASAAPPLRATRVGIWYGALYVHVWAKYWQAHARRIGMCNALWRLGQTRRSYGGGMILTPSCAAVHRCASAWLADSAPFLR</sequence>
<dbReference type="EMBL" id="CM056742">
    <property type="protein sequence ID" value="KAJ8677646.1"/>
    <property type="molecule type" value="Genomic_DNA"/>
</dbReference>
<comment type="caution">
    <text evidence="1">The sequence shown here is derived from an EMBL/GenBank/DDBJ whole genome shotgun (WGS) entry which is preliminary data.</text>
</comment>
<evidence type="ECO:0000313" key="2">
    <source>
        <dbReference type="Proteomes" id="UP001239111"/>
    </source>
</evidence>
<keyword evidence="2" id="KW-1185">Reference proteome</keyword>
<reference evidence="1" key="1">
    <citation type="submission" date="2023-04" db="EMBL/GenBank/DDBJ databases">
        <title>A chromosome-level genome assembly of the parasitoid wasp Eretmocerus hayati.</title>
        <authorList>
            <person name="Zhong Y."/>
            <person name="Liu S."/>
            <person name="Liu Y."/>
        </authorList>
    </citation>
    <scope>NUCLEOTIDE SEQUENCE</scope>
    <source>
        <strain evidence="1">ZJU_SS_LIU_2023</strain>
    </source>
</reference>
<protein>
    <submittedName>
        <fullName evidence="1">Uncharacterized protein</fullName>
    </submittedName>
</protein>
<accession>A0ACC2P2I4</accession>
<proteinExistence type="predicted"/>
<gene>
    <name evidence="1" type="ORF">QAD02_013433</name>
</gene>
<name>A0ACC2P2I4_9HYME</name>
<dbReference type="Proteomes" id="UP001239111">
    <property type="component" value="Chromosome 2"/>
</dbReference>